<proteinExistence type="predicted"/>
<keyword evidence="1" id="KW-0812">Transmembrane</keyword>
<dbReference type="InterPro" id="IPR012495">
    <property type="entry name" value="TadE-like_dom"/>
</dbReference>
<keyword evidence="4" id="KW-1185">Reference proteome</keyword>
<feature type="transmembrane region" description="Helical" evidence="1">
    <location>
        <begin position="12"/>
        <end position="36"/>
    </location>
</feature>
<organism evidence="3 4">
    <name type="scientific">Nocardioides zhouii</name>
    <dbReference type="NCBI Taxonomy" id="1168729"/>
    <lineage>
        <taxon>Bacteria</taxon>
        <taxon>Bacillati</taxon>
        <taxon>Actinomycetota</taxon>
        <taxon>Actinomycetes</taxon>
        <taxon>Propionibacteriales</taxon>
        <taxon>Nocardioidaceae</taxon>
        <taxon>Nocardioides</taxon>
    </lineage>
</organism>
<feature type="domain" description="TadE-like" evidence="2">
    <location>
        <begin position="11"/>
        <end position="53"/>
    </location>
</feature>
<dbReference type="Proteomes" id="UP000291101">
    <property type="component" value="Unassembled WGS sequence"/>
</dbReference>
<dbReference type="AlphaFoldDB" id="A0A4Q2T8Y2"/>
<keyword evidence="1" id="KW-0472">Membrane</keyword>
<keyword evidence="1" id="KW-1133">Transmembrane helix</keyword>
<evidence type="ECO:0000313" key="3">
    <source>
        <dbReference type="EMBL" id="RYC13289.1"/>
    </source>
</evidence>
<dbReference type="RefSeq" id="WP_129425424.1">
    <property type="nucleotide sequence ID" value="NZ_SDWV01000004.1"/>
</dbReference>
<protein>
    <submittedName>
        <fullName evidence="3">Pilus assembly protein</fullName>
    </submittedName>
</protein>
<evidence type="ECO:0000256" key="1">
    <source>
        <dbReference type="SAM" id="Phobius"/>
    </source>
</evidence>
<dbReference type="EMBL" id="SDWV01000004">
    <property type="protein sequence ID" value="RYC13289.1"/>
    <property type="molecule type" value="Genomic_DNA"/>
</dbReference>
<name>A0A4Q2T8Y2_9ACTN</name>
<reference evidence="3 4" key="1">
    <citation type="submission" date="2019-01" db="EMBL/GenBank/DDBJ databases">
        <title>Novel species of Nocardioides.</title>
        <authorList>
            <person name="Liu Q."/>
            <person name="X Y.-H."/>
        </authorList>
    </citation>
    <scope>NUCLEOTIDE SEQUENCE [LARGE SCALE GENOMIC DNA]</scope>
    <source>
        <strain evidence="3 4">HLT2-9</strain>
    </source>
</reference>
<evidence type="ECO:0000259" key="2">
    <source>
        <dbReference type="Pfam" id="PF07811"/>
    </source>
</evidence>
<dbReference type="OrthoDB" id="3790458at2"/>
<gene>
    <name evidence="3" type="ORF">EUA94_05285</name>
</gene>
<comment type="caution">
    <text evidence="3">The sequence shown here is derived from an EMBL/GenBank/DDBJ whole genome shotgun (WGS) entry which is preliminary data.</text>
</comment>
<dbReference type="Pfam" id="PF07811">
    <property type="entry name" value="TadE"/>
    <property type="match status" value="1"/>
</dbReference>
<sequence length="133" mass="13419">MTRRARAGERGAAVVDFVLVLLVLLPLVLGILQLALVLHVRNTLASAAAEGARHAAVAGSSAPAGQAKVEDLIDGALSQDFVRSVSVRPALVGGAPGYEAVVEAEVTVLGLGGTGVRVRVEGHAVAEQSVVAP</sequence>
<evidence type="ECO:0000313" key="4">
    <source>
        <dbReference type="Proteomes" id="UP000291101"/>
    </source>
</evidence>
<accession>A0A4Q2T8Y2</accession>